<dbReference type="InterPro" id="IPR023155">
    <property type="entry name" value="Cyt_c-552/4"/>
</dbReference>
<keyword evidence="7" id="KW-1185">Reference proteome</keyword>
<accession>A0A369WV37</accession>
<dbReference type="Gene3D" id="1.25.10.10">
    <property type="entry name" value="Leucine-rich Repeat Variant"/>
    <property type="match status" value="1"/>
</dbReference>
<dbReference type="Gene3D" id="1.10.1130.10">
    <property type="entry name" value="Flavocytochrome C3, Chain A"/>
    <property type="match status" value="2"/>
</dbReference>
<dbReference type="PANTHER" id="PTHR35038">
    <property type="entry name" value="DISSIMILATORY SULFITE REDUCTASE SIRA"/>
    <property type="match status" value="1"/>
</dbReference>
<evidence type="ECO:0000259" key="5">
    <source>
        <dbReference type="Pfam" id="PF13435"/>
    </source>
</evidence>
<evidence type="ECO:0000256" key="3">
    <source>
        <dbReference type="SAM" id="SignalP"/>
    </source>
</evidence>
<evidence type="ECO:0008006" key="8">
    <source>
        <dbReference type="Google" id="ProtNLM"/>
    </source>
</evidence>
<comment type="caution">
    <text evidence="6">The sequence shown here is derived from an EMBL/GenBank/DDBJ whole genome shotgun (WGS) entry which is preliminary data.</text>
</comment>
<evidence type="ECO:0000313" key="6">
    <source>
        <dbReference type="EMBL" id="RDE24396.1"/>
    </source>
</evidence>
<proteinExistence type="predicted"/>
<feature type="domain" description="Cytochrome c-552/4" evidence="5">
    <location>
        <begin position="27"/>
        <end position="50"/>
    </location>
</feature>
<feature type="domain" description="Cytochrome c-552/4" evidence="5">
    <location>
        <begin position="162"/>
        <end position="200"/>
    </location>
</feature>
<name>A0A369WV37_9GAMM</name>
<dbReference type="InterPro" id="IPR051829">
    <property type="entry name" value="Multiheme_Cytochr_ET"/>
</dbReference>
<dbReference type="SUPFAM" id="SSF48452">
    <property type="entry name" value="TPR-like"/>
    <property type="match status" value="1"/>
</dbReference>
<dbReference type="OrthoDB" id="9814800at2"/>
<dbReference type="InterPro" id="IPR011989">
    <property type="entry name" value="ARM-like"/>
</dbReference>
<dbReference type="EMBL" id="QQOH01000001">
    <property type="protein sequence ID" value="RDE24396.1"/>
    <property type="molecule type" value="Genomic_DNA"/>
</dbReference>
<feature type="repeat" description="TPR" evidence="2">
    <location>
        <begin position="610"/>
        <end position="643"/>
    </location>
</feature>
<evidence type="ECO:0000259" key="4">
    <source>
        <dbReference type="Pfam" id="PF09699"/>
    </source>
</evidence>
<dbReference type="InterPro" id="IPR010177">
    <property type="entry name" value="Paired_CXXCH_1"/>
</dbReference>
<dbReference type="InterPro" id="IPR019734">
    <property type="entry name" value="TPR_rpt"/>
</dbReference>
<feature type="repeat" description="TPR" evidence="2">
    <location>
        <begin position="542"/>
        <end position="575"/>
    </location>
</feature>
<feature type="signal peptide" evidence="3">
    <location>
        <begin position="1"/>
        <end position="19"/>
    </location>
</feature>
<gene>
    <name evidence="6" type="ORF">DV711_02065</name>
</gene>
<keyword evidence="2" id="KW-0802">TPR repeat</keyword>
<dbReference type="PROSITE" id="PS50005">
    <property type="entry name" value="TPR"/>
    <property type="match status" value="2"/>
</dbReference>
<dbReference type="InterPro" id="IPR016024">
    <property type="entry name" value="ARM-type_fold"/>
</dbReference>
<reference evidence="6 7" key="1">
    <citation type="submission" date="2018-07" db="EMBL/GenBank/DDBJ databases">
        <title>Motiliproteus coralliicola sp. nov., a bacterium isolated from Coral.</title>
        <authorList>
            <person name="Wang G."/>
        </authorList>
    </citation>
    <scope>NUCLEOTIDE SEQUENCE [LARGE SCALE GENOMIC DNA]</scope>
    <source>
        <strain evidence="6 7">C34</strain>
    </source>
</reference>
<dbReference type="Pfam" id="PF09699">
    <property type="entry name" value="Paired_CXXCH_1"/>
    <property type="match status" value="1"/>
</dbReference>
<evidence type="ECO:0000256" key="2">
    <source>
        <dbReference type="PROSITE-ProRule" id="PRU00339"/>
    </source>
</evidence>
<organism evidence="6 7">
    <name type="scientific">Motiliproteus coralliicola</name>
    <dbReference type="NCBI Taxonomy" id="2283196"/>
    <lineage>
        <taxon>Bacteria</taxon>
        <taxon>Pseudomonadati</taxon>
        <taxon>Pseudomonadota</taxon>
        <taxon>Gammaproteobacteria</taxon>
        <taxon>Oceanospirillales</taxon>
        <taxon>Oceanospirillaceae</taxon>
        <taxon>Motiliproteus</taxon>
    </lineage>
</organism>
<dbReference type="Proteomes" id="UP000253769">
    <property type="component" value="Unassembled WGS sequence"/>
</dbReference>
<dbReference type="PANTHER" id="PTHR35038:SF8">
    <property type="entry name" value="C-TYPE POLYHEME CYTOCHROME OMCC"/>
    <property type="match status" value="1"/>
</dbReference>
<dbReference type="SUPFAM" id="SSF48371">
    <property type="entry name" value="ARM repeat"/>
    <property type="match status" value="1"/>
</dbReference>
<feature type="domain" description="Doubled CXXCH motif" evidence="4">
    <location>
        <begin position="297"/>
        <end position="323"/>
    </location>
</feature>
<protein>
    <recommendedName>
        <fullName evidence="8">Tetratricopeptide repeat protein</fullName>
    </recommendedName>
</protein>
<feature type="chain" id="PRO_5016834966" description="Tetratricopeptide repeat protein" evidence="3">
    <location>
        <begin position="20"/>
        <end position="724"/>
    </location>
</feature>
<dbReference type="GO" id="GO:0016491">
    <property type="term" value="F:oxidoreductase activity"/>
    <property type="evidence" value="ECO:0007669"/>
    <property type="project" value="TreeGrafter"/>
</dbReference>
<dbReference type="Pfam" id="PF13435">
    <property type="entry name" value="Cytochrome_C554"/>
    <property type="match status" value="2"/>
</dbReference>
<sequence length="724" mass="81609">MNQLLLMMSLLLITAMAQSAEYVGDQACSSCHPQQLERWRNSHHAQAMALPTPETVLGDFENAEFDYFGQISRFFRDGDRYLVETDGADGQRQRFEVAYTFGVYPLQQYLLALPNGRYQAFSIAWDSRTLEEGGQRWYHLNPDEPVRAGDPLHWTGPYLNWNSRCAHCHSTAVEKGYDPEHDRYDTRWALINVSCESCHGPASTHLQWAQQPVAERGADSGLLPWPSQTGTELAPCAGCHSRRGLLAEDQAAGRDFYDHYQLRLPKAPLYHPDGQIRDEVFVYGSFLQSELHRRGVRCADCHDPHSLQLRDEGNRLCSRCHDAGHFDSSRHHHHQDGPGAQCVDCHMPATTYMGVDARRDHSFRVPRPTKADSSRVPDLCQDCHADRPAGWSNKILTGWQQGTAEASRSAPHYGEILSDGDPVELQQLAVDPDQAAIVRATAFSLQADDLDAVGLTLASEALDDSEPLVRQGAVQVLSGIPLPQRVRLLLPLLDDPLRSIRLLVFEALLELPENGLPPALRSRLQRVEQEYVDSLWLNADTPEGRLKLGGYYRSRGDGAQAETHYRKALEMNSQLLTGLINLADLYRQQDRDEDAQLLLKQAIALAPQEAGPHYALGLLRVRQKAYLEAAGHLQRAAQLEPQHWRYGYTQALALDAGGRTADAEARLEQLWARFPQALPILEALLEFARRQGHRQRTLEYAEQLLQRQPDNQALRRWVESLRAQ</sequence>
<dbReference type="RefSeq" id="WP_114693983.1">
    <property type="nucleotide sequence ID" value="NZ_QQOH01000001.1"/>
</dbReference>
<dbReference type="Gene3D" id="1.25.40.10">
    <property type="entry name" value="Tetratricopeptide repeat domain"/>
    <property type="match status" value="1"/>
</dbReference>
<evidence type="ECO:0000313" key="7">
    <source>
        <dbReference type="Proteomes" id="UP000253769"/>
    </source>
</evidence>
<dbReference type="InterPro" id="IPR036280">
    <property type="entry name" value="Multihaem_cyt_sf"/>
</dbReference>
<keyword evidence="1 3" id="KW-0732">Signal</keyword>
<dbReference type="Pfam" id="PF13424">
    <property type="entry name" value="TPR_12"/>
    <property type="match status" value="1"/>
</dbReference>
<dbReference type="AlphaFoldDB" id="A0A369WV37"/>
<evidence type="ECO:0000256" key="1">
    <source>
        <dbReference type="ARBA" id="ARBA00022729"/>
    </source>
</evidence>
<dbReference type="SUPFAM" id="SSF48695">
    <property type="entry name" value="Multiheme cytochromes"/>
    <property type="match status" value="1"/>
</dbReference>
<dbReference type="InterPro" id="IPR011990">
    <property type="entry name" value="TPR-like_helical_dom_sf"/>
</dbReference>
<dbReference type="SMART" id="SM00028">
    <property type="entry name" value="TPR"/>
    <property type="match status" value="3"/>
</dbReference>